<accession>A0A553RCP8</accession>
<evidence type="ECO:0000313" key="9">
    <source>
        <dbReference type="Proteomes" id="UP000316079"/>
    </source>
</evidence>
<dbReference type="SMART" id="SM00425">
    <property type="entry name" value="TBOX"/>
    <property type="match status" value="1"/>
</dbReference>
<comment type="caution">
    <text evidence="6">Lacks conserved residue(s) required for the propagation of feature annotation.</text>
</comment>
<comment type="caution">
    <text evidence="8">The sequence shown here is derived from an EMBL/GenBank/DDBJ whole genome shotgun (WGS) entry which is preliminary data.</text>
</comment>
<organism evidence="8 9">
    <name type="scientific">Danionella cerebrum</name>
    <dbReference type="NCBI Taxonomy" id="2873325"/>
    <lineage>
        <taxon>Eukaryota</taxon>
        <taxon>Metazoa</taxon>
        <taxon>Chordata</taxon>
        <taxon>Craniata</taxon>
        <taxon>Vertebrata</taxon>
        <taxon>Euteleostomi</taxon>
        <taxon>Actinopterygii</taxon>
        <taxon>Neopterygii</taxon>
        <taxon>Teleostei</taxon>
        <taxon>Ostariophysi</taxon>
        <taxon>Cypriniformes</taxon>
        <taxon>Danionidae</taxon>
        <taxon>Danioninae</taxon>
        <taxon>Danionella</taxon>
    </lineage>
</organism>
<dbReference type="PANTHER" id="PTHR11267">
    <property type="entry name" value="T-BOX PROTEIN-RELATED"/>
    <property type="match status" value="1"/>
</dbReference>
<dbReference type="PROSITE" id="PS50252">
    <property type="entry name" value="TBOX_3"/>
    <property type="match status" value="1"/>
</dbReference>
<evidence type="ECO:0000259" key="7">
    <source>
        <dbReference type="PROSITE" id="PS50252"/>
    </source>
</evidence>
<dbReference type="GO" id="GO:0000981">
    <property type="term" value="F:DNA-binding transcription factor activity, RNA polymerase II-specific"/>
    <property type="evidence" value="ECO:0007669"/>
    <property type="project" value="TreeGrafter"/>
</dbReference>
<evidence type="ECO:0000256" key="2">
    <source>
        <dbReference type="ARBA" id="ARBA00023015"/>
    </source>
</evidence>
<dbReference type="PRINTS" id="PR00937">
    <property type="entry name" value="TBOX"/>
</dbReference>
<dbReference type="GO" id="GO:0000785">
    <property type="term" value="C:chromatin"/>
    <property type="evidence" value="ECO:0007669"/>
    <property type="project" value="TreeGrafter"/>
</dbReference>
<dbReference type="CDD" id="cd20192">
    <property type="entry name" value="T-box_TBXT_TBX19-like"/>
    <property type="match status" value="1"/>
</dbReference>
<dbReference type="PROSITE" id="PS01264">
    <property type="entry name" value="TBOX_2"/>
    <property type="match status" value="1"/>
</dbReference>
<keyword evidence="5 6" id="KW-0539">Nucleus</keyword>
<dbReference type="STRING" id="623744.A0A553RCP8"/>
<dbReference type="GO" id="GO:0005634">
    <property type="term" value="C:nucleus"/>
    <property type="evidence" value="ECO:0007669"/>
    <property type="project" value="UniProtKB-SubCell"/>
</dbReference>
<dbReference type="GO" id="GO:0001707">
    <property type="term" value="P:mesoderm formation"/>
    <property type="evidence" value="ECO:0007669"/>
    <property type="project" value="TreeGrafter"/>
</dbReference>
<sequence>MSSSSPDQRLDHLLSAVENEFQKGSEKGDASERDIKLSLEDAELWTKFKELTNEMIVTKTGRRMFPVLRASVTGLDPNAMYSVLLDFVAADNNRWKYVNGEWVPGGKPEPQSPSCVYIHPDSPNFGAHWMKAPVSFSKVKLSNKLNGGGQIMLNSLHKYEPRIHIVKVGGIQKMISSQSFPETQFIAVTAYQNEEITALKIKHNPFAKAFLDAKERSDHKEVPDHSTDNQQSGYSQLGGWFLPSNGPLGPNSSPPQFNGAPVHSSGSYCERYSSLRNHRAAPYPSHYTHRSSGTSKSYTLTQTLSNQPHLPDNYMENSTGSLGSHDGWSALQIPNSSGMGTLAHTTNTTSNTSQYPSLWSVAGTSLTPSGSASGSITGGLTSQFLRGSSVSYSGLTSSLPVSSPSSMYDPGLSEVGVGEAQFESSIARLTASWAPVAQSY</sequence>
<dbReference type="InterPro" id="IPR002070">
    <property type="entry name" value="TF_Brachyury"/>
</dbReference>
<evidence type="ECO:0000256" key="5">
    <source>
        <dbReference type="ARBA" id="ARBA00023242"/>
    </source>
</evidence>
<evidence type="ECO:0000256" key="4">
    <source>
        <dbReference type="ARBA" id="ARBA00023163"/>
    </source>
</evidence>
<dbReference type="PRINTS" id="PR00938">
    <property type="entry name" value="BRACHYURY"/>
</dbReference>
<proteinExistence type="predicted"/>
<gene>
    <name evidence="8" type="ORF">DNTS_012923</name>
</gene>
<keyword evidence="3 6" id="KW-0238">DNA-binding</keyword>
<dbReference type="GO" id="GO:0001756">
    <property type="term" value="P:somitogenesis"/>
    <property type="evidence" value="ECO:0007669"/>
    <property type="project" value="TreeGrafter"/>
</dbReference>
<dbReference type="GO" id="GO:0045893">
    <property type="term" value="P:positive regulation of DNA-templated transcription"/>
    <property type="evidence" value="ECO:0007669"/>
    <property type="project" value="InterPro"/>
</dbReference>
<dbReference type="AlphaFoldDB" id="A0A553RCP8"/>
<dbReference type="InterPro" id="IPR046360">
    <property type="entry name" value="T-box_DNA-bd"/>
</dbReference>
<dbReference type="Proteomes" id="UP000316079">
    <property type="component" value="Unassembled WGS sequence"/>
</dbReference>
<dbReference type="Pfam" id="PF00907">
    <property type="entry name" value="T-box"/>
    <property type="match status" value="1"/>
</dbReference>
<feature type="domain" description="T-box" evidence="7">
    <location>
        <begin position="39"/>
        <end position="212"/>
    </location>
</feature>
<dbReference type="InterPro" id="IPR018186">
    <property type="entry name" value="TF_T-box_CS"/>
</dbReference>
<comment type="subcellular location">
    <subcellularLocation>
        <location evidence="1 6">Nucleus</location>
    </subcellularLocation>
</comment>
<dbReference type="SUPFAM" id="SSF49417">
    <property type="entry name" value="p53-like transcription factors"/>
    <property type="match status" value="1"/>
</dbReference>
<evidence type="ECO:0000256" key="1">
    <source>
        <dbReference type="ARBA" id="ARBA00004123"/>
    </source>
</evidence>
<evidence type="ECO:0000256" key="6">
    <source>
        <dbReference type="PROSITE-ProRule" id="PRU00201"/>
    </source>
</evidence>
<protein>
    <recommendedName>
        <fullName evidence="7">T-box domain-containing protein</fullName>
    </recommendedName>
</protein>
<dbReference type="OrthoDB" id="7442607at2759"/>
<dbReference type="InterPro" id="IPR008967">
    <property type="entry name" value="p53-like_TF_DNA-bd_sf"/>
</dbReference>
<evidence type="ECO:0000256" key="3">
    <source>
        <dbReference type="ARBA" id="ARBA00023125"/>
    </source>
</evidence>
<dbReference type="PROSITE" id="PS01283">
    <property type="entry name" value="TBOX_1"/>
    <property type="match status" value="1"/>
</dbReference>
<dbReference type="PANTHER" id="PTHR11267:SF169">
    <property type="entry name" value="T-BOX TRANSCRIPTION FACTOR T-A"/>
    <property type="match status" value="1"/>
</dbReference>
<keyword evidence="4" id="KW-0804">Transcription</keyword>
<dbReference type="GO" id="GO:0003007">
    <property type="term" value="P:heart morphogenesis"/>
    <property type="evidence" value="ECO:0007669"/>
    <property type="project" value="TreeGrafter"/>
</dbReference>
<dbReference type="InterPro" id="IPR036960">
    <property type="entry name" value="T-box_sf"/>
</dbReference>
<dbReference type="InterPro" id="IPR001699">
    <property type="entry name" value="TF_T-box"/>
</dbReference>
<name>A0A553RCP8_9TELE</name>
<dbReference type="Gene3D" id="2.60.40.820">
    <property type="entry name" value="Transcription factor, T-box"/>
    <property type="match status" value="1"/>
</dbReference>
<evidence type="ECO:0000313" key="8">
    <source>
        <dbReference type="EMBL" id="TRY99962.1"/>
    </source>
</evidence>
<dbReference type="GO" id="GO:0001708">
    <property type="term" value="P:cell fate specification"/>
    <property type="evidence" value="ECO:0007669"/>
    <property type="project" value="TreeGrafter"/>
</dbReference>
<keyword evidence="9" id="KW-1185">Reference proteome</keyword>
<reference evidence="8 9" key="1">
    <citation type="journal article" date="2019" name="Sci. Data">
        <title>Hybrid genome assembly and annotation of Danionella translucida.</title>
        <authorList>
            <person name="Kadobianskyi M."/>
            <person name="Schulze L."/>
            <person name="Schuelke M."/>
            <person name="Judkewitz B."/>
        </authorList>
    </citation>
    <scope>NUCLEOTIDE SEQUENCE [LARGE SCALE GENOMIC DNA]</scope>
    <source>
        <strain evidence="8 9">Bolton</strain>
    </source>
</reference>
<dbReference type="GO" id="GO:0000978">
    <property type="term" value="F:RNA polymerase II cis-regulatory region sequence-specific DNA binding"/>
    <property type="evidence" value="ECO:0007669"/>
    <property type="project" value="InterPro"/>
</dbReference>
<dbReference type="FunFam" id="2.60.40.820:FF:000002">
    <property type="entry name" value="T-box transcription factor Brachyury"/>
    <property type="match status" value="1"/>
</dbReference>
<dbReference type="EMBL" id="SRMA01024861">
    <property type="protein sequence ID" value="TRY99962.1"/>
    <property type="molecule type" value="Genomic_DNA"/>
</dbReference>
<keyword evidence="2" id="KW-0805">Transcription regulation</keyword>